<dbReference type="Gene3D" id="3.30.1120.30">
    <property type="entry name" value="POLO box domain"/>
    <property type="match status" value="2"/>
</dbReference>
<evidence type="ECO:0000256" key="10">
    <source>
        <dbReference type="ARBA" id="ARBA00048347"/>
    </source>
</evidence>
<evidence type="ECO:0000256" key="7">
    <source>
        <dbReference type="ARBA" id="ARBA00022777"/>
    </source>
</evidence>
<evidence type="ECO:0000256" key="8">
    <source>
        <dbReference type="ARBA" id="ARBA00022840"/>
    </source>
</evidence>
<dbReference type="EC" id="2.7.11.21" evidence="2"/>
<dbReference type="Pfam" id="PF00069">
    <property type="entry name" value="Pkinase"/>
    <property type="match status" value="1"/>
</dbReference>
<dbReference type="GO" id="GO:0005524">
    <property type="term" value="F:ATP binding"/>
    <property type="evidence" value="ECO:0007669"/>
    <property type="project" value="UniProtKB-KW"/>
</dbReference>
<dbReference type="SUPFAM" id="SSF56112">
    <property type="entry name" value="Protein kinase-like (PK-like)"/>
    <property type="match status" value="1"/>
</dbReference>
<dbReference type="SMART" id="SM00220">
    <property type="entry name" value="S_TKc"/>
    <property type="match status" value="1"/>
</dbReference>
<keyword evidence="5" id="KW-0677">Repeat</keyword>
<dbReference type="PANTHER" id="PTHR24345">
    <property type="entry name" value="SERINE/THREONINE-PROTEIN KINASE PLK"/>
    <property type="match status" value="1"/>
</dbReference>
<reference evidence="14" key="1">
    <citation type="submission" date="2015-08" db="UniProtKB">
        <authorList>
            <consortium name="WormBaseParasite"/>
        </authorList>
    </citation>
    <scope>IDENTIFICATION</scope>
</reference>
<dbReference type="GO" id="GO:0007052">
    <property type="term" value="P:mitotic spindle organization"/>
    <property type="evidence" value="ECO:0007669"/>
    <property type="project" value="TreeGrafter"/>
</dbReference>
<comment type="catalytic activity">
    <reaction evidence="9">
        <text>L-threonyl-[protein] + ATP = O-phospho-L-threonyl-[protein] + ADP + H(+)</text>
        <dbReference type="Rhea" id="RHEA:46608"/>
        <dbReference type="Rhea" id="RHEA-COMP:11060"/>
        <dbReference type="Rhea" id="RHEA-COMP:11605"/>
        <dbReference type="ChEBI" id="CHEBI:15378"/>
        <dbReference type="ChEBI" id="CHEBI:30013"/>
        <dbReference type="ChEBI" id="CHEBI:30616"/>
        <dbReference type="ChEBI" id="CHEBI:61977"/>
        <dbReference type="ChEBI" id="CHEBI:456216"/>
        <dbReference type="EC" id="2.7.11.21"/>
    </reaction>
</comment>
<evidence type="ECO:0000256" key="2">
    <source>
        <dbReference type="ARBA" id="ARBA00012424"/>
    </source>
</evidence>
<dbReference type="Gene3D" id="1.10.510.10">
    <property type="entry name" value="Transferase(Phosphotransferase) domain 1"/>
    <property type="match status" value="1"/>
</dbReference>
<dbReference type="PANTHER" id="PTHR24345:SF0">
    <property type="entry name" value="CELL CYCLE SERINE_THREONINE-PROTEIN KINASE CDC5_MSD2"/>
    <property type="match status" value="1"/>
</dbReference>
<dbReference type="InterPro" id="IPR033695">
    <property type="entry name" value="POLO_box_2"/>
</dbReference>
<dbReference type="STRING" id="6248.A0A0K0DYW6"/>
<dbReference type="InterPro" id="IPR011009">
    <property type="entry name" value="Kinase-like_dom_sf"/>
</dbReference>
<keyword evidence="13" id="KW-1185">Reference proteome</keyword>
<proteinExistence type="predicted"/>
<protein>
    <recommendedName>
        <fullName evidence="2">polo kinase</fullName>
        <ecNumber evidence="2">2.7.11.21</ecNumber>
    </recommendedName>
</protein>
<dbReference type="InterPro" id="IPR033701">
    <property type="entry name" value="POLO_box_1"/>
</dbReference>
<evidence type="ECO:0000256" key="3">
    <source>
        <dbReference type="ARBA" id="ARBA00022527"/>
    </source>
</evidence>
<evidence type="ECO:0000256" key="4">
    <source>
        <dbReference type="ARBA" id="ARBA00022679"/>
    </source>
</evidence>
<dbReference type="InterPro" id="IPR000959">
    <property type="entry name" value="POLO_box_dom"/>
</dbReference>
<dbReference type="CDD" id="cd13118">
    <property type="entry name" value="POLO_box_1"/>
    <property type="match status" value="1"/>
</dbReference>
<dbReference type="FunFam" id="1.10.510.10:FF:000571">
    <property type="entry name" value="Maternal embryonic leucine zipper kinase"/>
    <property type="match status" value="1"/>
</dbReference>
<keyword evidence="6" id="KW-0547">Nucleotide-binding</keyword>
<dbReference type="PROSITE" id="PS50078">
    <property type="entry name" value="POLO_BOX"/>
    <property type="match status" value="2"/>
</dbReference>
<organism evidence="14">
    <name type="scientific">Strongyloides stercoralis</name>
    <name type="common">Threadworm</name>
    <dbReference type="NCBI Taxonomy" id="6248"/>
    <lineage>
        <taxon>Eukaryota</taxon>
        <taxon>Metazoa</taxon>
        <taxon>Ecdysozoa</taxon>
        <taxon>Nematoda</taxon>
        <taxon>Chromadorea</taxon>
        <taxon>Rhabditida</taxon>
        <taxon>Tylenchina</taxon>
        <taxon>Panagrolaimomorpha</taxon>
        <taxon>Strongyloidoidea</taxon>
        <taxon>Strongyloididae</taxon>
        <taxon>Strongyloides</taxon>
    </lineage>
</organism>
<dbReference type="AlphaFoldDB" id="A0A0K0DYW6"/>
<name>A0A0K0DYW6_STRER</name>
<dbReference type="InterPro" id="IPR008271">
    <property type="entry name" value="Ser/Thr_kinase_AS"/>
</dbReference>
<dbReference type="SUPFAM" id="SSF82615">
    <property type="entry name" value="Polo-box domain"/>
    <property type="match status" value="2"/>
</dbReference>
<accession>A0A0K0DYW6</accession>
<evidence type="ECO:0000313" key="14">
    <source>
        <dbReference type="WBParaSite" id="SSTP_0000243200.1"/>
    </source>
</evidence>
<dbReference type="FunFam" id="3.30.200.20:FF:000042">
    <property type="entry name" value="Aurora kinase A"/>
    <property type="match status" value="1"/>
</dbReference>
<dbReference type="Pfam" id="PF00659">
    <property type="entry name" value="POLO_box"/>
    <property type="match status" value="2"/>
</dbReference>
<evidence type="ECO:0000313" key="13">
    <source>
        <dbReference type="Proteomes" id="UP000035681"/>
    </source>
</evidence>
<evidence type="ECO:0000256" key="5">
    <source>
        <dbReference type="ARBA" id="ARBA00022737"/>
    </source>
</evidence>
<comment type="cofactor">
    <cofactor evidence="1">
        <name>Mg(2+)</name>
        <dbReference type="ChEBI" id="CHEBI:18420"/>
    </cofactor>
</comment>
<keyword evidence="7" id="KW-0418">Kinase</keyword>
<feature type="domain" description="POLO box" evidence="12">
    <location>
        <begin position="473"/>
        <end position="555"/>
    </location>
</feature>
<dbReference type="InterPro" id="IPR000719">
    <property type="entry name" value="Prot_kinase_dom"/>
</dbReference>
<dbReference type="CDD" id="cd13117">
    <property type="entry name" value="POLO_box_2"/>
    <property type="match status" value="1"/>
</dbReference>
<keyword evidence="4" id="KW-0808">Transferase</keyword>
<evidence type="ECO:0000256" key="9">
    <source>
        <dbReference type="ARBA" id="ARBA00047802"/>
    </source>
</evidence>
<keyword evidence="3" id="KW-0723">Serine/threonine-protein kinase</keyword>
<dbReference type="GO" id="GO:0005737">
    <property type="term" value="C:cytoplasm"/>
    <property type="evidence" value="ECO:0007669"/>
    <property type="project" value="TreeGrafter"/>
</dbReference>
<feature type="domain" description="Protein kinase" evidence="11">
    <location>
        <begin position="25"/>
        <end position="277"/>
    </location>
</feature>
<evidence type="ECO:0000259" key="12">
    <source>
        <dbReference type="PROSITE" id="PS50078"/>
    </source>
</evidence>
<dbReference type="GO" id="GO:0004674">
    <property type="term" value="F:protein serine/threonine kinase activity"/>
    <property type="evidence" value="ECO:0007669"/>
    <property type="project" value="UniProtKB-KW"/>
</dbReference>
<keyword evidence="8" id="KW-0067">ATP-binding</keyword>
<dbReference type="GO" id="GO:0000922">
    <property type="term" value="C:spindle pole"/>
    <property type="evidence" value="ECO:0007669"/>
    <property type="project" value="TreeGrafter"/>
</dbReference>
<dbReference type="InterPro" id="IPR036947">
    <property type="entry name" value="POLO_box_dom_sf"/>
</dbReference>
<evidence type="ECO:0000256" key="6">
    <source>
        <dbReference type="ARBA" id="ARBA00022741"/>
    </source>
</evidence>
<dbReference type="PROSITE" id="PS00108">
    <property type="entry name" value="PROTEIN_KINASE_ST"/>
    <property type="match status" value="1"/>
</dbReference>
<evidence type="ECO:0000259" key="11">
    <source>
        <dbReference type="PROSITE" id="PS50011"/>
    </source>
</evidence>
<sequence>MSEETIVTDSFIPLIIKDIKNGFTYSKGKFLGRGGFACSYQITELSSNRDYAVKILDRKFLKEKNYMNKVIREINIQQNLDHPNIVRLYSHFKDSSNFYLVLELCSNNTLLELQERRKTITIPEAKYFCKNIAEGIYYLHSRCIVHRDLKLGNLFLNADMKVKIGDFGLAAHLNDFKELRNSMCGTINYIAPEILGKKGHSFEVDIWAFGCILYVLLVGKLPFEAFTKSDIFKKINSNNYILPEELNHQAKSFIKSLLLPNPAERPSIEEILKCSFLVDGYIPTHLPISCLAMRPRFPKKVSDQFLNKENYQEYNYVPQLENENINNRKKMYLTLEGVNLILKQIHRLISTNRKLISSYIMDNALHPQSAPVYYCTKWIDFSYKYGFGYELCDGSMGLMFNDQTHLICDNNMIKFQHIDKYGSEKHYMKSEFPKNLEKKIKIFEKYKTFMKNKLRVTIKDTPRDDSGISRLPIIVKWERDDIAIALYLSNGTLQVNFFKDHFKVIVCPYMKAISLIDKTTELKTYKLNLLEIHGWDEIMDEKLKYLVKLLGKQTTFKRKFIDDDNEMFPIDNFHPTVLEKKIKIQNNHF</sequence>
<dbReference type="GO" id="GO:0005634">
    <property type="term" value="C:nucleus"/>
    <property type="evidence" value="ECO:0007669"/>
    <property type="project" value="TreeGrafter"/>
</dbReference>
<feature type="domain" description="POLO box" evidence="12">
    <location>
        <begin position="374"/>
        <end position="452"/>
    </location>
</feature>
<dbReference type="Proteomes" id="UP000035681">
    <property type="component" value="Unplaced"/>
</dbReference>
<dbReference type="GO" id="GO:0000776">
    <property type="term" value="C:kinetochore"/>
    <property type="evidence" value="ECO:0007669"/>
    <property type="project" value="TreeGrafter"/>
</dbReference>
<dbReference type="WBParaSite" id="TCONS_00009202.p1">
    <property type="protein sequence ID" value="TCONS_00009202.p1"/>
    <property type="gene ID" value="XLOC_007037"/>
</dbReference>
<dbReference type="WBParaSite" id="SSTP_0000243200.1">
    <property type="protein sequence ID" value="SSTP_0000243200.1"/>
    <property type="gene ID" value="SSTP_0000243200"/>
</dbReference>
<comment type="catalytic activity">
    <reaction evidence="10">
        <text>L-seryl-[protein] + ATP = O-phospho-L-seryl-[protein] + ADP + H(+)</text>
        <dbReference type="Rhea" id="RHEA:17989"/>
        <dbReference type="Rhea" id="RHEA-COMP:9863"/>
        <dbReference type="Rhea" id="RHEA-COMP:11604"/>
        <dbReference type="ChEBI" id="CHEBI:15378"/>
        <dbReference type="ChEBI" id="CHEBI:29999"/>
        <dbReference type="ChEBI" id="CHEBI:30616"/>
        <dbReference type="ChEBI" id="CHEBI:83421"/>
        <dbReference type="ChEBI" id="CHEBI:456216"/>
        <dbReference type="EC" id="2.7.11.21"/>
    </reaction>
</comment>
<dbReference type="PROSITE" id="PS50011">
    <property type="entry name" value="PROTEIN_KINASE_DOM"/>
    <property type="match status" value="1"/>
</dbReference>
<evidence type="ECO:0000256" key="1">
    <source>
        <dbReference type="ARBA" id="ARBA00001946"/>
    </source>
</evidence>